<dbReference type="Gene3D" id="3.40.140.10">
    <property type="entry name" value="Cytidine Deaminase, domain 2"/>
    <property type="match status" value="1"/>
</dbReference>
<evidence type="ECO:0000256" key="7">
    <source>
        <dbReference type="ARBA" id="ARBA00022833"/>
    </source>
</evidence>
<dbReference type="GO" id="GO:0005768">
    <property type="term" value="C:endosome"/>
    <property type="evidence" value="ECO:0007669"/>
    <property type="project" value="TreeGrafter"/>
</dbReference>
<keyword evidence="3" id="KW-0645">Protease</keyword>
<protein>
    <recommendedName>
        <fullName evidence="9">MPN domain-containing protein</fullName>
    </recommendedName>
</protein>
<dbReference type="GO" id="GO:0046872">
    <property type="term" value="F:metal ion binding"/>
    <property type="evidence" value="ECO:0007669"/>
    <property type="project" value="UniProtKB-KW"/>
</dbReference>
<keyword evidence="5" id="KW-0833">Ubl conjugation pathway</keyword>
<dbReference type="GO" id="GO:0070536">
    <property type="term" value="P:protein K63-linked deubiquitination"/>
    <property type="evidence" value="ECO:0007669"/>
    <property type="project" value="InterPro"/>
</dbReference>
<evidence type="ECO:0000313" key="11">
    <source>
        <dbReference type="Proteomes" id="UP001055439"/>
    </source>
</evidence>
<dbReference type="InterPro" id="IPR044098">
    <property type="entry name" value="STAMBP/STALP-like_MPN"/>
</dbReference>
<dbReference type="EMBL" id="CP097507">
    <property type="protein sequence ID" value="URE05832.1"/>
    <property type="molecule type" value="Genomic_DNA"/>
</dbReference>
<dbReference type="Proteomes" id="UP001055439">
    <property type="component" value="Chromosome 5"/>
</dbReference>
<dbReference type="PANTHER" id="PTHR12947:SF13">
    <property type="entry name" value="FI19924P1"/>
    <property type="match status" value="1"/>
</dbReference>
<dbReference type="CDD" id="cd08066">
    <property type="entry name" value="MPN_AMSH_like"/>
    <property type="match status" value="1"/>
</dbReference>
<dbReference type="OrthoDB" id="3640at2759"/>
<dbReference type="SUPFAM" id="SSF102712">
    <property type="entry name" value="JAB1/MPN domain"/>
    <property type="match status" value="1"/>
</dbReference>
<comment type="similarity">
    <text evidence="2">Belongs to the peptidase M67C family.</text>
</comment>
<keyword evidence="6" id="KW-0378">Hydrolase</keyword>
<dbReference type="SMART" id="SM00232">
    <property type="entry name" value="JAB_MPN"/>
    <property type="match status" value="1"/>
</dbReference>
<evidence type="ECO:0000256" key="4">
    <source>
        <dbReference type="ARBA" id="ARBA00022723"/>
    </source>
</evidence>
<sequence length="409" mass="46315">MKLSDDRERRRTRLRFIGRKGIWTDFTLPSAVTSVYWIGRLVSEVIPQRQSYLKQSSKEELHLRKACSQRLRLKRLRNWSHYSMNNDTSGEQLGRRCKHNIDGLRSPSQRWTKKILSFSSFKERKVERCCSRRTGQSLENSCGTDNINLATEIALPASNRPSRTMFPLSGDKARDCNNDVHVVKHYFPSPVVSWVEDASFSGQVSHVVVPESNNGLEPSYGDSSTSNPNQDVHISVKLKEEFLDLAKENTNKDLETCGILGAFLKNHIFYITTLIIPKQESTSNSCQAINEEEIHAILDEMSLYPAGWIHTHPSQSCFLSSIDLHTQYSYQVMLPEAIAIVMAPTDPKSTCGIFRLTNPGGINVLKECKESGFHPHPSTSDGSPIYESCSNIYENPNLRFEIIDLRSSS</sequence>
<accession>A0A9E7G4M8</accession>
<dbReference type="AlphaFoldDB" id="A0A9E7G4M8"/>
<feature type="domain" description="MPN" evidence="9">
    <location>
        <begin position="232"/>
        <end position="360"/>
    </location>
</feature>
<evidence type="ECO:0000256" key="2">
    <source>
        <dbReference type="ARBA" id="ARBA00010981"/>
    </source>
</evidence>
<dbReference type="InterPro" id="IPR037518">
    <property type="entry name" value="MPN"/>
</dbReference>
<dbReference type="FunFam" id="3.40.140.10:FF:000046">
    <property type="entry name" value="AMSH-like ubiquitin thioesterase 2"/>
    <property type="match status" value="1"/>
</dbReference>
<evidence type="ECO:0000256" key="5">
    <source>
        <dbReference type="ARBA" id="ARBA00022786"/>
    </source>
</evidence>
<dbReference type="InterPro" id="IPR000555">
    <property type="entry name" value="JAMM/MPN+_dom"/>
</dbReference>
<keyword evidence="7" id="KW-0862">Zinc</keyword>
<evidence type="ECO:0000259" key="9">
    <source>
        <dbReference type="PROSITE" id="PS50249"/>
    </source>
</evidence>
<dbReference type="GO" id="GO:0016020">
    <property type="term" value="C:membrane"/>
    <property type="evidence" value="ECO:0007669"/>
    <property type="project" value="TreeGrafter"/>
</dbReference>
<dbReference type="GO" id="GO:0006508">
    <property type="term" value="P:proteolysis"/>
    <property type="evidence" value="ECO:0007669"/>
    <property type="project" value="UniProtKB-KW"/>
</dbReference>
<gene>
    <name evidence="10" type="ORF">MUK42_20968</name>
</gene>
<dbReference type="Pfam" id="PF01398">
    <property type="entry name" value="JAB"/>
    <property type="match status" value="1"/>
</dbReference>
<keyword evidence="8" id="KW-0482">Metalloprotease</keyword>
<name>A0A9E7G4M8_9LILI</name>
<dbReference type="PROSITE" id="PS50249">
    <property type="entry name" value="MPN"/>
    <property type="match status" value="1"/>
</dbReference>
<keyword evidence="4" id="KW-0479">Metal-binding</keyword>
<comment type="cofactor">
    <cofactor evidence="1">
        <name>Zn(2+)</name>
        <dbReference type="ChEBI" id="CHEBI:29105"/>
    </cofactor>
</comment>
<organism evidence="10 11">
    <name type="scientific">Musa troglodytarum</name>
    <name type="common">fe'i banana</name>
    <dbReference type="NCBI Taxonomy" id="320322"/>
    <lineage>
        <taxon>Eukaryota</taxon>
        <taxon>Viridiplantae</taxon>
        <taxon>Streptophyta</taxon>
        <taxon>Embryophyta</taxon>
        <taxon>Tracheophyta</taxon>
        <taxon>Spermatophyta</taxon>
        <taxon>Magnoliopsida</taxon>
        <taxon>Liliopsida</taxon>
        <taxon>Zingiberales</taxon>
        <taxon>Musaceae</taxon>
        <taxon>Musa</taxon>
    </lineage>
</organism>
<dbReference type="PANTHER" id="PTHR12947">
    <property type="entry name" value="AMSH-LIKE PROTEASE"/>
    <property type="match status" value="1"/>
</dbReference>
<evidence type="ECO:0000256" key="1">
    <source>
        <dbReference type="ARBA" id="ARBA00001947"/>
    </source>
</evidence>
<reference evidence="10" key="1">
    <citation type="submission" date="2022-05" db="EMBL/GenBank/DDBJ databases">
        <title>The Musa troglodytarum L. genome provides insights into the mechanism of non-climacteric behaviour and enrichment of carotenoids.</title>
        <authorList>
            <person name="Wang J."/>
        </authorList>
    </citation>
    <scope>NUCLEOTIDE SEQUENCE</scope>
    <source>
        <tissue evidence="10">Leaf</tissue>
    </source>
</reference>
<proteinExistence type="inferred from homology"/>
<keyword evidence="11" id="KW-1185">Reference proteome</keyword>
<dbReference type="GO" id="GO:0061578">
    <property type="term" value="F:K63-linked deubiquitinase activity"/>
    <property type="evidence" value="ECO:0007669"/>
    <property type="project" value="InterPro"/>
</dbReference>
<evidence type="ECO:0000256" key="6">
    <source>
        <dbReference type="ARBA" id="ARBA00022801"/>
    </source>
</evidence>
<evidence type="ECO:0000313" key="10">
    <source>
        <dbReference type="EMBL" id="URE05832.1"/>
    </source>
</evidence>
<evidence type="ECO:0000256" key="3">
    <source>
        <dbReference type="ARBA" id="ARBA00022670"/>
    </source>
</evidence>
<evidence type="ECO:0000256" key="8">
    <source>
        <dbReference type="ARBA" id="ARBA00023049"/>
    </source>
</evidence>
<dbReference type="GO" id="GO:0140492">
    <property type="term" value="F:metal-dependent deubiquitinase activity"/>
    <property type="evidence" value="ECO:0007669"/>
    <property type="project" value="InterPro"/>
</dbReference>